<dbReference type="PANTHER" id="PTHR45138">
    <property type="entry name" value="REGULATORY COMPONENTS OF SENSORY TRANSDUCTION SYSTEM"/>
    <property type="match status" value="1"/>
</dbReference>
<dbReference type="STRING" id="1085623.GNIT_3294"/>
<dbReference type="SMART" id="SM00267">
    <property type="entry name" value="GGDEF"/>
    <property type="match status" value="1"/>
</dbReference>
<evidence type="ECO:0000259" key="5">
    <source>
        <dbReference type="PROSITE" id="PS50887"/>
    </source>
</evidence>
<dbReference type="InterPro" id="IPR029787">
    <property type="entry name" value="Nucleotide_cyclase"/>
</dbReference>
<dbReference type="SUPFAM" id="SSF55073">
    <property type="entry name" value="Nucleotide cyclase"/>
    <property type="match status" value="1"/>
</dbReference>
<proteinExistence type="predicted"/>
<evidence type="ECO:0000256" key="3">
    <source>
        <dbReference type="ARBA" id="ARBA00034247"/>
    </source>
</evidence>
<feature type="transmembrane region" description="Helical" evidence="4">
    <location>
        <begin position="116"/>
        <end position="133"/>
    </location>
</feature>
<evidence type="ECO:0000313" key="7">
    <source>
        <dbReference type="Proteomes" id="UP000009282"/>
    </source>
</evidence>
<dbReference type="AlphaFoldDB" id="G4QEB4"/>
<comment type="catalytic activity">
    <reaction evidence="3">
        <text>2 GTP = 3',3'-c-di-GMP + 2 diphosphate</text>
        <dbReference type="Rhea" id="RHEA:24898"/>
        <dbReference type="ChEBI" id="CHEBI:33019"/>
        <dbReference type="ChEBI" id="CHEBI:37565"/>
        <dbReference type="ChEBI" id="CHEBI:58805"/>
        <dbReference type="EC" id="2.7.7.65"/>
    </reaction>
</comment>
<dbReference type="HOGENOM" id="CLU_000445_11_1_6"/>
<dbReference type="FunFam" id="3.30.70.270:FF:000001">
    <property type="entry name" value="Diguanylate cyclase domain protein"/>
    <property type="match status" value="1"/>
</dbReference>
<dbReference type="InterPro" id="IPR043128">
    <property type="entry name" value="Rev_trsase/Diguanyl_cyclase"/>
</dbReference>
<reference evidence="6 7" key="1">
    <citation type="journal article" date="2011" name="J. Bacteriol.">
        <title>Complete genome sequence of seawater bacterium Glaciecola nitratireducens FR1064T.</title>
        <authorList>
            <person name="Bian F."/>
            <person name="Qin Q.L."/>
            <person name="Xie B.B."/>
            <person name="Shu Y.L."/>
            <person name="Zhang X.Y."/>
            <person name="Yu Y."/>
            <person name="Chen B."/>
            <person name="Chen X.L."/>
            <person name="Zhou B.C."/>
            <person name="Zhang Y.Z."/>
        </authorList>
    </citation>
    <scope>NUCLEOTIDE SEQUENCE [LARGE SCALE GENOMIC DNA]</scope>
    <source>
        <strain evidence="7">JCM 12485 / KCTC 12276 / FR1064</strain>
    </source>
</reference>
<dbReference type="InterPro" id="IPR000160">
    <property type="entry name" value="GGDEF_dom"/>
</dbReference>
<dbReference type="GO" id="GO:1902201">
    <property type="term" value="P:negative regulation of bacterial-type flagellum-dependent cell motility"/>
    <property type="evidence" value="ECO:0007669"/>
    <property type="project" value="TreeGrafter"/>
</dbReference>
<dbReference type="PROSITE" id="PS50887">
    <property type="entry name" value="GGDEF"/>
    <property type="match status" value="1"/>
</dbReference>
<accession>G4QEB4</accession>
<protein>
    <recommendedName>
        <fullName evidence="2">diguanylate cyclase</fullName>
        <ecNumber evidence="2">2.7.7.65</ecNumber>
    </recommendedName>
</protein>
<sequence>MYYLQQDKAKMLSRIKTAFAADAEMKQDPSLHRRLIMTAAILIVTTLTFASFAFINFEPNSYLLSIVNLIISISTALALYSLIVKKSFYFASYFVTALLFTFLVIFSYFAGNESFGLIWTVCYPLFVIPILGLRKGMIMVVLFYSVIIPMAYLGIGEWDYGFWDIKGFVRFTIATLAVVYTTCFFEVSANSAYKTIQEIREKEKVHLIALEKLSVTDQLTGLSNRRYFDDHLAIERKRAKRHNKTLSLIMIDIDHFKNVNDAHGHQVGDSVLREFARLLQDNVRDTDIISRWGGEEFIVLLPSTSSESAISVAKKIQSAVNSHCFSGAGKLTASFGVSNVDPNSNSNRESVNKADQALYQAKNQGRNSVVVYENMQMTDADLQKAD</sequence>
<keyword evidence="4" id="KW-0472">Membrane</keyword>
<dbReference type="InterPro" id="IPR050469">
    <property type="entry name" value="Diguanylate_Cyclase"/>
</dbReference>
<dbReference type="Gene3D" id="3.30.70.270">
    <property type="match status" value="1"/>
</dbReference>
<dbReference type="EC" id="2.7.7.65" evidence="2"/>
<keyword evidence="4" id="KW-0812">Transmembrane</keyword>
<keyword evidence="4" id="KW-1133">Transmembrane helix</keyword>
<dbReference type="PANTHER" id="PTHR45138:SF9">
    <property type="entry name" value="DIGUANYLATE CYCLASE DGCM-RELATED"/>
    <property type="match status" value="1"/>
</dbReference>
<evidence type="ECO:0000256" key="4">
    <source>
        <dbReference type="SAM" id="Phobius"/>
    </source>
</evidence>
<dbReference type="GO" id="GO:0052621">
    <property type="term" value="F:diguanylate cyclase activity"/>
    <property type="evidence" value="ECO:0007669"/>
    <property type="project" value="UniProtKB-EC"/>
</dbReference>
<keyword evidence="7" id="KW-1185">Reference proteome</keyword>
<feature type="transmembrane region" description="Helical" evidence="4">
    <location>
        <begin position="35"/>
        <end position="55"/>
    </location>
</feature>
<organism evidence="6 7">
    <name type="scientific">Glaciecola nitratireducens (strain JCM 12485 / KCTC 12276 / FR1064)</name>
    <dbReference type="NCBI Taxonomy" id="1085623"/>
    <lineage>
        <taxon>Bacteria</taxon>
        <taxon>Pseudomonadati</taxon>
        <taxon>Pseudomonadota</taxon>
        <taxon>Gammaproteobacteria</taxon>
        <taxon>Alteromonadales</taxon>
        <taxon>Alteromonadaceae</taxon>
        <taxon>Brumicola</taxon>
    </lineage>
</organism>
<name>G4QEB4_GLANF</name>
<dbReference type="Pfam" id="PF00990">
    <property type="entry name" value="GGDEF"/>
    <property type="match status" value="1"/>
</dbReference>
<dbReference type="Proteomes" id="UP000009282">
    <property type="component" value="Chromosome"/>
</dbReference>
<dbReference type="NCBIfam" id="TIGR00254">
    <property type="entry name" value="GGDEF"/>
    <property type="match status" value="1"/>
</dbReference>
<feature type="domain" description="GGDEF" evidence="5">
    <location>
        <begin position="244"/>
        <end position="374"/>
    </location>
</feature>
<comment type="cofactor">
    <cofactor evidence="1">
        <name>Mg(2+)</name>
        <dbReference type="ChEBI" id="CHEBI:18420"/>
    </cofactor>
</comment>
<feature type="transmembrane region" description="Helical" evidence="4">
    <location>
        <begin position="167"/>
        <end position="187"/>
    </location>
</feature>
<evidence type="ECO:0000256" key="1">
    <source>
        <dbReference type="ARBA" id="ARBA00001946"/>
    </source>
</evidence>
<dbReference type="GO" id="GO:0005886">
    <property type="term" value="C:plasma membrane"/>
    <property type="evidence" value="ECO:0007669"/>
    <property type="project" value="TreeGrafter"/>
</dbReference>
<feature type="transmembrane region" description="Helical" evidence="4">
    <location>
        <begin position="138"/>
        <end position="155"/>
    </location>
</feature>
<dbReference type="GO" id="GO:0043709">
    <property type="term" value="P:cell adhesion involved in single-species biofilm formation"/>
    <property type="evidence" value="ECO:0007669"/>
    <property type="project" value="TreeGrafter"/>
</dbReference>
<dbReference type="CDD" id="cd01949">
    <property type="entry name" value="GGDEF"/>
    <property type="match status" value="1"/>
</dbReference>
<feature type="transmembrane region" description="Helical" evidence="4">
    <location>
        <begin position="90"/>
        <end position="110"/>
    </location>
</feature>
<evidence type="ECO:0000256" key="2">
    <source>
        <dbReference type="ARBA" id="ARBA00012528"/>
    </source>
</evidence>
<feature type="transmembrane region" description="Helical" evidence="4">
    <location>
        <begin position="61"/>
        <end position="83"/>
    </location>
</feature>
<dbReference type="eggNOG" id="COG3706">
    <property type="taxonomic scope" value="Bacteria"/>
</dbReference>
<dbReference type="EMBL" id="CP003060">
    <property type="protein sequence ID" value="AEP31388.1"/>
    <property type="molecule type" value="Genomic_DNA"/>
</dbReference>
<dbReference type="KEGG" id="gni:GNIT_3294"/>
<gene>
    <name evidence="6" type="ordered locus">GNIT_3294</name>
</gene>
<evidence type="ECO:0000313" key="6">
    <source>
        <dbReference type="EMBL" id="AEP31388.1"/>
    </source>
</evidence>